<accession>Q94E02</accession>
<proteinExistence type="predicted"/>
<feature type="region of interest" description="Disordered" evidence="1">
    <location>
        <begin position="1"/>
        <end position="32"/>
    </location>
</feature>
<organism evidence="2">
    <name type="scientific">Oryza sativa subsp. japonica</name>
    <name type="common">Rice</name>
    <dbReference type="NCBI Taxonomy" id="39947"/>
    <lineage>
        <taxon>Eukaryota</taxon>
        <taxon>Viridiplantae</taxon>
        <taxon>Streptophyta</taxon>
        <taxon>Embryophyta</taxon>
        <taxon>Tracheophyta</taxon>
        <taxon>Spermatophyta</taxon>
        <taxon>Magnoliopsida</taxon>
        <taxon>Liliopsida</taxon>
        <taxon>Poales</taxon>
        <taxon>Poaceae</taxon>
        <taxon>BOP clade</taxon>
        <taxon>Oryzoideae</taxon>
        <taxon>Oryzeae</taxon>
        <taxon>Oryzinae</taxon>
        <taxon>Oryza</taxon>
        <taxon>Oryza sativa</taxon>
    </lineage>
</organism>
<sequence length="123" mass="12564">MAPLPFSLPYRRRRSISPSPSRIAGMAPRRRVLDGGTAATTTVLSSPLPVGLDGGATVRAILLSFSPLPPSRRRAPEDGGLEGGGASVVGKAASVTVPGGRSHDMSAMDGYGNELGSIGFDGY</sequence>
<gene>
    <name evidence="2" type="primary">P0010B10.4</name>
</gene>
<protein>
    <submittedName>
        <fullName evidence="2">Uncharacterized protein P0010B10.4</fullName>
    </submittedName>
</protein>
<evidence type="ECO:0000256" key="1">
    <source>
        <dbReference type="SAM" id="MobiDB-lite"/>
    </source>
</evidence>
<reference evidence="2" key="1">
    <citation type="journal article" date="2002" name="Nature">
        <title>The genome sequence and structure of rice chromosome 1.</title>
        <authorList>
            <person name="Sasaki T."/>
            <person name="Matsumoto T."/>
            <person name="Yamamoto K."/>
            <person name="Sakata K."/>
            <person name="Baba T."/>
            <person name="Katayose Y."/>
            <person name="Wu J."/>
            <person name="Niimura Y."/>
            <person name="Cheng Z."/>
            <person name="Nagamura Y."/>
            <person name="Antonio B.A."/>
            <person name="Kanamori H."/>
            <person name="Hosokawa S."/>
            <person name="Masukawa M."/>
            <person name="Arikawa K."/>
            <person name="Chiden Y."/>
            <person name="Hayashi M."/>
            <person name="Okamoto M."/>
            <person name="Ando T."/>
            <person name="Aoki H."/>
            <person name="Arita K."/>
            <person name="Hamada M."/>
            <person name="Harada C."/>
            <person name="Hijishita S."/>
            <person name="Honda M."/>
            <person name="Ichikawa Y."/>
            <person name="Idonuma A."/>
            <person name="Iijima M."/>
            <person name="Ikeda M."/>
            <person name="Ikeno M."/>
            <person name="Itoh S."/>
            <person name="Itoh T."/>
            <person name="Itoh Y."/>
            <person name="Itoh Y."/>
            <person name="Iwabuchi A."/>
            <person name="Kamiya K."/>
            <person name="Karasawa W."/>
            <person name="Katagiri S."/>
            <person name="Kikuta A."/>
            <person name="Kobayashi N."/>
            <person name="Kono I."/>
            <person name="Machita K."/>
            <person name="Maehara T."/>
            <person name="Mizuno H."/>
            <person name="Mizubayashi T."/>
            <person name="Mukai Y."/>
            <person name="Nagasaki H."/>
            <person name="Nakashima M."/>
            <person name="Nakama Y."/>
            <person name="Nakamichi Y."/>
            <person name="Nakamura M."/>
            <person name="Namiki N."/>
            <person name="Negishi M."/>
            <person name="Ohta I."/>
            <person name="Ono N."/>
            <person name="Saji S."/>
            <person name="Sakai K."/>
            <person name="Shibata M."/>
            <person name="Shimokawa T."/>
            <person name="Shomura A."/>
            <person name="Song J."/>
            <person name="Takazaki Y."/>
            <person name="Terasawa K."/>
            <person name="Tsuji K."/>
            <person name="Waki K."/>
            <person name="Yamagata H."/>
            <person name="Yamane H."/>
            <person name="Yoshiki S."/>
            <person name="Yoshihara R."/>
            <person name="Yukawa K."/>
            <person name="Zhong H."/>
            <person name="Iwama H."/>
            <person name="Endo T."/>
            <person name="Ito H."/>
            <person name="Hahn J.H."/>
            <person name="Kim H.I."/>
            <person name="Eun M.Y."/>
            <person name="Yano M."/>
            <person name="Jiang J."/>
            <person name="Gojobori T."/>
        </authorList>
    </citation>
    <scope>NUCLEOTIDE SEQUENCE [LARGE SCALE GENOMIC DNA]</scope>
</reference>
<evidence type="ECO:0000313" key="2">
    <source>
        <dbReference type="EMBL" id="BAB63561.1"/>
    </source>
</evidence>
<dbReference type="Proteomes" id="UP000817658">
    <property type="component" value="Chromosome 1"/>
</dbReference>
<name>Q94E02_ORYSJ</name>
<feature type="region of interest" description="Disordered" evidence="1">
    <location>
        <begin position="67"/>
        <end position="87"/>
    </location>
</feature>
<dbReference type="EMBL" id="AP003224">
    <property type="protein sequence ID" value="BAB63561.1"/>
    <property type="molecule type" value="Genomic_DNA"/>
</dbReference>
<dbReference type="AlphaFoldDB" id="Q94E02"/>